<reference evidence="2" key="1">
    <citation type="submission" date="2022-05" db="EMBL/GenBank/DDBJ databases">
        <authorList>
            <person name="Jo J.-H."/>
            <person name="Im W.-T."/>
        </authorList>
    </citation>
    <scope>NUCLEOTIDE SEQUENCE</scope>
    <source>
        <strain evidence="2">SE220</strain>
    </source>
</reference>
<dbReference type="Proteomes" id="UP001165342">
    <property type="component" value="Unassembled WGS sequence"/>
</dbReference>
<name>A0ABT0RZ86_9SPHN</name>
<feature type="region of interest" description="Disordered" evidence="1">
    <location>
        <begin position="210"/>
        <end position="302"/>
    </location>
</feature>
<proteinExistence type="predicted"/>
<comment type="caution">
    <text evidence="2">The sequence shown here is derived from an EMBL/GenBank/DDBJ whole genome shotgun (WGS) entry which is preliminary data.</text>
</comment>
<accession>A0ABT0RZ86</accession>
<evidence type="ECO:0000313" key="2">
    <source>
        <dbReference type="EMBL" id="MCL6728706.1"/>
    </source>
</evidence>
<sequence length="418" mass="43667">MSRNFVARAQASGTLSSVACLGFAVVSFSFSQPARAQAGAIYGGAGGHYFEYSCGPDRVLVGLRGSAGVLLDSIQPMCASVDARNLATGSSYGPVFGGDRPIDNSVQCPVPYAVTDAYMARNESNPYLGAIRLICTELVQRDGGGQRAIEIRGTGHFEGYDSPFGLVGGYEGSLTGASNCAGGYASGIRGRSDRYVDAFGLMCGPKPAAIATGSTEGRTLGKRKKPKVDLGKDASDSYESSIPQTQRTLGKRKRPAPTGGAGSEQNPNPTPEQPGGVSIFTDSVNLGAAPSPNEPTAPVPPSPLINGTYSTRLQVTESRCLQDNLRGTWQRDLELTPQPGILIPLNEFNQMFAGPVMLQVQGLILSQSTNISVKFGLTSEVPATFNGAFAADGSTFKVQFEAGNALCRIAGTISGMRL</sequence>
<dbReference type="EMBL" id="JAMGBE010000001">
    <property type="protein sequence ID" value="MCL6728706.1"/>
    <property type="molecule type" value="Genomic_DNA"/>
</dbReference>
<evidence type="ECO:0000313" key="3">
    <source>
        <dbReference type="Proteomes" id="UP001165342"/>
    </source>
</evidence>
<feature type="compositionally biased region" description="Pro residues" evidence="1">
    <location>
        <begin position="292"/>
        <end position="302"/>
    </location>
</feature>
<organism evidence="2 3">
    <name type="scientific">Sphingomonas hankyongi</name>
    <dbReference type="NCBI Taxonomy" id="2908209"/>
    <lineage>
        <taxon>Bacteria</taxon>
        <taxon>Pseudomonadati</taxon>
        <taxon>Pseudomonadota</taxon>
        <taxon>Alphaproteobacteria</taxon>
        <taxon>Sphingomonadales</taxon>
        <taxon>Sphingomonadaceae</taxon>
        <taxon>Sphingomonas</taxon>
    </lineage>
</organism>
<protein>
    <submittedName>
        <fullName evidence="2">Uncharacterized protein</fullName>
    </submittedName>
</protein>
<evidence type="ECO:0000256" key="1">
    <source>
        <dbReference type="SAM" id="MobiDB-lite"/>
    </source>
</evidence>
<feature type="compositionally biased region" description="Polar residues" evidence="1">
    <location>
        <begin position="237"/>
        <end position="248"/>
    </location>
</feature>
<dbReference type="RefSeq" id="WP_249830209.1">
    <property type="nucleotide sequence ID" value="NZ_JAMGBE010000001.1"/>
</dbReference>
<dbReference type="PROSITE" id="PS51257">
    <property type="entry name" value="PROKAR_LIPOPROTEIN"/>
    <property type="match status" value="1"/>
</dbReference>
<keyword evidence="3" id="KW-1185">Reference proteome</keyword>
<gene>
    <name evidence="2" type="ORF">LZ538_01380</name>
</gene>